<reference evidence="1" key="1">
    <citation type="submission" date="2021-01" db="EMBL/GenBank/DDBJ databases">
        <authorList>
            <consortium name="Genoscope - CEA"/>
            <person name="William W."/>
        </authorList>
    </citation>
    <scope>NUCLEOTIDE SEQUENCE</scope>
</reference>
<gene>
    <name evidence="1" type="ORF">DARMORV10_C07P36550.1</name>
</gene>
<dbReference type="AlphaFoldDB" id="A0A816MLL6"/>
<organism evidence="1">
    <name type="scientific">Brassica napus</name>
    <name type="common">Rape</name>
    <dbReference type="NCBI Taxonomy" id="3708"/>
    <lineage>
        <taxon>Eukaryota</taxon>
        <taxon>Viridiplantae</taxon>
        <taxon>Streptophyta</taxon>
        <taxon>Embryophyta</taxon>
        <taxon>Tracheophyta</taxon>
        <taxon>Spermatophyta</taxon>
        <taxon>Magnoliopsida</taxon>
        <taxon>eudicotyledons</taxon>
        <taxon>Gunneridae</taxon>
        <taxon>Pentapetalae</taxon>
        <taxon>rosids</taxon>
        <taxon>malvids</taxon>
        <taxon>Brassicales</taxon>
        <taxon>Brassicaceae</taxon>
        <taxon>Brassiceae</taxon>
        <taxon>Brassica</taxon>
    </lineage>
</organism>
<name>A0A816MLL6_BRANA</name>
<sequence>MKQLTKGNLKKKLKIPLTRLERESAYTEILGQVIKGWVITLNIADFVHITVPSEFGQWRFKYHSVSVYGLFAYNMLESLHDESMTEYYWSLH</sequence>
<evidence type="ECO:0000313" key="1">
    <source>
        <dbReference type="EMBL" id="CAF2005702.1"/>
    </source>
</evidence>
<dbReference type="Proteomes" id="UP001295469">
    <property type="component" value="Chromosome C07"/>
</dbReference>
<dbReference type="EMBL" id="HG994371">
    <property type="protein sequence ID" value="CAF2005702.1"/>
    <property type="molecule type" value="Genomic_DNA"/>
</dbReference>
<protein>
    <submittedName>
        <fullName evidence="1">(rape) hypothetical protein</fullName>
    </submittedName>
</protein>
<accession>A0A816MLL6</accession>
<proteinExistence type="predicted"/>